<dbReference type="AlphaFoldDB" id="A0A5J4RQN6"/>
<gene>
    <name evidence="2" type="ORF">EZS27_015876</name>
</gene>
<evidence type="ECO:0000313" key="2">
    <source>
        <dbReference type="EMBL" id="KAA6335944.1"/>
    </source>
</evidence>
<dbReference type="EMBL" id="SNRY01000844">
    <property type="protein sequence ID" value="KAA6335944.1"/>
    <property type="molecule type" value="Genomic_DNA"/>
</dbReference>
<protein>
    <recommendedName>
        <fullName evidence="1">HTH cro/C1-type domain-containing protein</fullName>
    </recommendedName>
</protein>
<proteinExistence type="predicted"/>
<accession>A0A5J4RQN6</accession>
<dbReference type="InterPro" id="IPR001387">
    <property type="entry name" value="Cro/C1-type_HTH"/>
</dbReference>
<sequence>MIFINSIEILELQKYSVTEIDRSLIRKQKRKLFADIDLSDNGMLDYKGIYLTKTDCETAIEDLENSDYVEFYLYLANNNHLFNDFLVNGDESFFTKFSQESIYKLPDFVNFISPYFAPRFDKALLNAFTEFKSESVNSRLKIIGILQTQMLIQPTDINVAFKNLSVAITSRISQIEKIAQEIKKETTNYDDKNIDEIEDLVKDLFPSGFLNALPKYFQSQINKIAAAINQLQLAIWDTFNKAMVCRQLLGHLLSLNIESVGKQTFENNYKTVKQADERRKHIDKLHNILNSFESKAKTIANARELIYQAKPYLFNIKAITKETDITYIGLSIRVAFDAQNFVIEEVNKEQSSDNLSLQRLLGFQALKIVLKNAWEVTQLIGSLDLQNDFRINRYNPNKETLQNICNQLNVPTPQLDFGKIPLYSFVILDGEITHTDKDSKPLPITNSFIKKDVRYIGLNLKVEVFEYQSVKFHLKYIQPDGTLKTGTSSPEGFSFSNDTVIILNSVDI</sequence>
<comment type="caution">
    <text evidence="2">The sequence shown here is derived from an EMBL/GenBank/DDBJ whole genome shotgun (WGS) entry which is preliminary data.</text>
</comment>
<evidence type="ECO:0000259" key="1">
    <source>
        <dbReference type="PROSITE" id="PS50943"/>
    </source>
</evidence>
<dbReference type="PROSITE" id="PS50943">
    <property type="entry name" value="HTH_CROC1"/>
    <property type="match status" value="1"/>
</dbReference>
<feature type="domain" description="HTH cro/C1-type" evidence="1">
    <location>
        <begin position="392"/>
        <end position="415"/>
    </location>
</feature>
<name>A0A5J4RQN6_9ZZZZ</name>
<organism evidence="2">
    <name type="scientific">termite gut metagenome</name>
    <dbReference type="NCBI Taxonomy" id="433724"/>
    <lineage>
        <taxon>unclassified sequences</taxon>
        <taxon>metagenomes</taxon>
        <taxon>organismal metagenomes</taxon>
    </lineage>
</organism>
<reference evidence="2" key="1">
    <citation type="submission" date="2019-03" db="EMBL/GenBank/DDBJ databases">
        <title>Single cell metagenomics reveals metabolic interactions within the superorganism composed of flagellate Streblomastix strix and complex community of Bacteroidetes bacteria on its surface.</title>
        <authorList>
            <person name="Treitli S.C."/>
            <person name="Kolisko M."/>
            <person name="Husnik F."/>
            <person name="Keeling P."/>
            <person name="Hampl V."/>
        </authorList>
    </citation>
    <scope>NUCLEOTIDE SEQUENCE</scope>
    <source>
        <strain evidence="2">STM</strain>
    </source>
</reference>